<accession>A0A6F9DNT2</accession>
<gene>
    <name evidence="3" type="primary">Ppp1r3b</name>
</gene>
<dbReference type="GO" id="GO:0000164">
    <property type="term" value="C:protein phosphatase type 1 complex"/>
    <property type="evidence" value="ECO:0007669"/>
    <property type="project" value="TreeGrafter"/>
</dbReference>
<dbReference type="PANTHER" id="PTHR12307">
    <property type="entry name" value="PROTEIN PHOSPHATASE 1 REGULATORY SUBUNIT"/>
    <property type="match status" value="1"/>
</dbReference>
<dbReference type="EMBL" id="LR789235">
    <property type="protein sequence ID" value="CAB3265097.1"/>
    <property type="molecule type" value="mRNA"/>
</dbReference>
<dbReference type="GO" id="GO:0005979">
    <property type="term" value="P:regulation of glycogen biosynthetic process"/>
    <property type="evidence" value="ECO:0007669"/>
    <property type="project" value="TreeGrafter"/>
</dbReference>
<evidence type="ECO:0000256" key="1">
    <source>
        <dbReference type="SAM" id="MobiDB-lite"/>
    </source>
</evidence>
<proteinExistence type="evidence at transcript level"/>
<dbReference type="Gene3D" id="2.60.40.2440">
    <property type="entry name" value="Carbohydrate binding type-21 domain"/>
    <property type="match status" value="1"/>
</dbReference>
<feature type="region of interest" description="Disordered" evidence="1">
    <location>
        <begin position="76"/>
        <end position="110"/>
    </location>
</feature>
<dbReference type="AlphaFoldDB" id="A0A6F9DNT2"/>
<feature type="compositionally biased region" description="Polar residues" evidence="1">
    <location>
        <begin position="79"/>
        <end position="104"/>
    </location>
</feature>
<dbReference type="GO" id="GO:0008157">
    <property type="term" value="F:protein phosphatase 1 binding"/>
    <property type="evidence" value="ECO:0007669"/>
    <property type="project" value="TreeGrafter"/>
</dbReference>
<dbReference type="InterPro" id="IPR005036">
    <property type="entry name" value="CBM21_dom"/>
</dbReference>
<protein>
    <submittedName>
        <fullName evidence="3">Protein phosphatase 1 regulatory subunit 3B-like</fullName>
    </submittedName>
</protein>
<dbReference type="PROSITE" id="PS51159">
    <property type="entry name" value="CBM21"/>
    <property type="match status" value="1"/>
</dbReference>
<dbReference type="Pfam" id="PF03370">
    <property type="entry name" value="CBM_21"/>
    <property type="match status" value="1"/>
</dbReference>
<dbReference type="GO" id="GO:2001069">
    <property type="term" value="F:glycogen binding"/>
    <property type="evidence" value="ECO:0007669"/>
    <property type="project" value="TreeGrafter"/>
</dbReference>
<reference evidence="3" key="1">
    <citation type="submission" date="2020-04" db="EMBL/GenBank/DDBJ databases">
        <authorList>
            <person name="Neveu A P."/>
        </authorList>
    </citation>
    <scope>NUCLEOTIDE SEQUENCE</scope>
    <source>
        <tissue evidence="3">Whole embryo</tissue>
    </source>
</reference>
<organism evidence="3">
    <name type="scientific">Phallusia mammillata</name>
    <dbReference type="NCBI Taxonomy" id="59560"/>
    <lineage>
        <taxon>Eukaryota</taxon>
        <taxon>Metazoa</taxon>
        <taxon>Chordata</taxon>
        <taxon>Tunicata</taxon>
        <taxon>Ascidiacea</taxon>
        <taxon>Phlebobranchia</taxon>
        <taxon>Ascidiidae</taxon>
        <taxon>Phallusia</taxon>
    </lineage>
</organism>
<dbReference type="InterPro" id="IPR050782">
    <property type="entry name" value="PP1_regulatory_subunit_3"/>
</dbReference>
<evidence type="ECO:0000313" key="3">
    <source>
        <dbReference type="EMBL" id="CAB3265097.1"/>
    </source>
</evidence>
<evidence type="ECO:0000259" key="2">
    <source>
        <dbReference type="PROSITE" id="PS51159"/>
    </source>
</evidence>
<name>A0A6F9DNT2_9ASCI</name>
<dbReference type="InterPro" id="IPR038175">
    <property type="entry name" value="CBM21_dom_sf"/>
</dbReference>
<dbReference type="PANTHER" id="PTHR12307:SF36">
    <property type="entry name" value="GLYCOGEN-BINDING SUBUNIT 76A"/>
    <property type="match status" value="1"/>
</dbReference>
<sequence>MPADVSYLYGVSPPFHQAYSTPFCAAVTNSKDYWQSSYSVFSTQKLNLSPCFARKSVSKTLKSCIKSSKQEADSKLLSIPTSSQNSQITKDSNIKVSGAQQQSPDFDGNIEKKERRVTFADFYGHSLTSVKFVTESTNEPPQCITRGDLARKFQRNLSLGSAANKDDSQDINKFTLQFKQPVADYVGFKQQIVKKNVSLENIVVKDNKILHGTIKVKNIAYDKSVDVRLTTDNWKTFQDYECQYVKDAYENGEFDTFHFNVTIPSISENIDCLMFCIKFVCNGAEYWDNHDGSNYRITVSNKAKQFTAIHVAPSSDVHRNPFPSTYNELPGPEFNSWDNWEGSGPFY</sequence>
<feature type="domain" description="CBM21" evidence="2">
    <location>
        <begin position="189"/>
        <end position="298"/>
    </location>
</feature>